<comment type="caution">
    <text evidence="1">The sequence shown here is derived from an EMBL/GenBank/DDBJ whole genome shotgun (WGS) entry which is preliminary data.</text>
</comment>
<name>A0A3N6MT86_9BURK</name>
<sequence>MAHETAHIAGHDPLNQIVRNLGINAIARIFGIDLRLGNVSRRRQGNLYRCPTVVIWSASPTWRFFSRRLRSVRPTTACQLSCQITRLRRRGKK</sequence>
<keyword evidence="2" id="KW-1185">Reference proteome</keyword>
<evidence type="ECO:0000313" key="2">
    <source>
        <dbReference type="Proteomes" id="UP000272778"/>
    </source>
</evidence>
<dbReference type="AlphaFoldDB" id="A0A3N6MT86"/>
<gene>
    <name evidence="1" type="ORF">D1Y85_24205</name>
</gene>
<dbReference type="EMBL" id="RQIS01000024">
    <property type="protein sequence ID" value="RQH01061.1"/>
    <property type="molecule type" value="Genomic_DNA"/>
</dbReference>
<protein>
    <submittedName>
        <fullName evidence="1">Uncharacterized protein</fullName>
    </submittedName>
</protein>
<proteinExistence type="predicted"/>
<dbReference type="RefSeq" id="WP_124153618.1">
    <property type="nucleotide sequence ID" value="NZ_RQIS01000024.1"/>
</dbReference>
<dbReference type="OrthoDB" id="9810445at2"/>
<dbReference type="Proteomes" id="UP000272778">
    <property type="component" value="Unassembled WGS sequence"/>
</dbReference>
<reference evidence="1 2" key="1">
    <citation type="submission" date="2018-11" db="EMBL/GenBank/DDBJ databases">
        <title>Paraburkholderia sp. DHOA04, isolated from soil.</title>
        <authorList>
            <person name="Gao Z.-H."/>
            <person name="Qiu L.-H."/>
            <person name="Fu J.-C."/>
        </authorList>
    </citation>
    <scope>NUCLEOTIDE SEQUENCE [LARGE SCALE GENOMIC DNA]</scope>
    <source>
        <strain evidence="1 2">DHOA04</strain>
    </source>
</reference>
<evidence type="ECO:0000313" key="1">
    <source>
        <dbReference type="EMBL" id="RQH01061.1"/>
    </source>
</evidence>
<accession>A0A3N6MT86</accession>
<organism evidence="1 2">
    <name type="scientific">Paraburkholderia dinghuensis</name>
    <dbReference type="NCBI Taxonomy" id="2305225"/>
    <lineage>
        <taxon>Bacteria</taxon>
        <taxon>Pseudomonadati</taxon>
        <taxon>Pseudomonadota</taxon>
        <taxon>Betaproteobacteria</taxon>
        <taxon>Burkholderiales</taxon>
        <taxon>Burkholderiaceae</taxon>
        <taxon>Paraburkholderia</taxon>
    </lineage>
</organism>